<dbReference type="Gene3D" id="3.40.800.20">
    <property type="entry name" value="Histone deacetylase domain"/>
    <property type="match status" value="1"/>
</dbReference>
<dbReference type="UniPathway" id="UPA00040"/>
<dbReference type="CDD" id="cd09994">
    <property type="entry name" value="HDAC_AcuC_like"/>
    <property type="match status" value="1"/>
</dbReference>
<dbReference type="Proteomes" id="UP000004508">
    <property type="component" value="Unassembled WGS sequence"/>
</dbReference>
<dbReference type="eggNOG" id="COG0123">
    <property type="taxonomic scope" value="Bacteria"/>
</dbReference>
<keyword evidence="4" id="KW-0006">Acetoin catabolism</keyword>
<dbReference type="InterPro" id="IPR000286">
    <property type="entry name" value="HDACs"/>
</dbReference>
<evidence type="ECO:0000256" key="4">
    <source>
        <dbReference type="ARBA" id="ARBA00022627"/>
    </source>
</evidence>
<dbReference type="OrthoDB" id="9808367at2"/>
<feature type="domain" description="Histone deacetylase" evidence="5">
    <location>
        <begin position="37"/>
        <end position="357"/>
    </location>
</feature>
<evidence type="ECO:0000256" key="2">
    <source>
        <dbReference type="ARBA" id="ARBA00005947"/>
    </source>
</evidence>
<accession>D6TFJ5</accession>
<evidence type="ECO:0000313" key="7">
    <source>
        <dbReference type="Proteomes" id="UP000004508"/>
    </source>
</evidence>
<dbReference type="GO" id="GO:0045150">
    <property type="term" value="P:acetoin catabolic process"/>
    <property type="evidence" value="ECO:0007669"/>
    <property type="project" value="UniProtKB-UniPathway"/>
</dbReference>
<dbReference type="PANTHER" id="PTHR10625">
    <property type="entry name" value="HISTONE DEACETYLASE HDAC1-RELATED"/>
    <property type="match status" value="1"/>
</dbReference>
<evidence type="ECO:0000313" key="6">
    <source>
        <dbReference type="EMBL" id="EFH88675.1"/>
    </source>
</evidence>
<dbReference type="PANTHER" id="PTHR10625:SF10">
    <property type="entry name" value="HISTONE DEACETYLASE HDAC1"/>
    <property type="match status" value="1"/>
</dbReference>
<proteinExistence type="inferred from homology"/>
<dbReference type="STRING" id="485913.Krac_10159"/>
<organism evidence="6 7">
    <name type="scientific">Ktedonobacter racemifer DSM 44963</name>
    <dbReference type="NCBI Taxonomy" id="485913"/>
    <lineage>
        <taxon>Bacteria</taxon>
        <taxon>Bacillati</taxon>
        <taxon>Chloroflexota</taxon>
        <taxon>Ktedonobacteria</taxon>
        <taxon>Ktedonobacterales</taxon>
        <taxon>Ktedonobacteraceae</taxon>
        <taxon>Ktedonobacter</taxon>
    </lineage>
</organism>
<dbReference type="SUPFAM" id="SSF52768">
    <property type="entry name" value="Arginase/deacetylase"/>
    <property type="match status" value="1"/>
</dbReference>
<dbReference type="InterPro" id="IPR003085">
    <property type="entry name" value="AcuC"/>
</dbReference>
<dbReference type="FunCoup" id="D6TFJ5">
    <property type="interactions" value="412"/>
</dbReference>
<evidence type="ECO:0000259" key="5">
    <source>
        <dbReference type="Pfam" id="PF00850"/>
    </source>
</evidence>
<dbReference type="Pfam" id="PF00850">
    <property type="entry name" value="Hist_deacetyl"/>
    <property type="match status" value="1"/>
</dbReference>
<dbReference type="eggNOG" id="COG0454">
    <property type="taxonomic scope" value="Bacteria"/>
</dbReference>
<evidence type="ECO:0000256" key="1">
    <source>
        <dbReference type="ARBA" id="ARBA00005101"/>
    </source>
</evidence>
<dbReference type="InterPro" id="IPR023801">
    <property type="entry name" value="His_deacetylse_dom"/>
</dbReference>
<dbReference type="InterPro" id="IPR016181">
    <property type="entry name" value="Acyl_CoA_acyltransferase"/>
</dbReference>
<gene>
    <name evidence="6" type="ORF">Krac_10159</name>
</gene>
<sequence>MPNEITPSTSTQADNHSTLARLLFDTEELRYNFGPQHPLQPARLSALMDLLECSGLWNPKDEDTCLPLRQATYEELSLVHEPEYIQAVHRLSQPPEDESNASQREERQRLELRFGFGGDDTPALPGMHEVAARIAGGTLVALSTVMGLPEGESLPEQERPLRVFHPSGGLHHAWQDRASGFCVYNDVAIAIAHVLQASEAKVLYIDFDAHHGDGVQRAFYDDPRVMTISLHETGRYLFPGTGDVLETGSGSGRGFAVNVPLEPFTEDDSYIEMMEALLLPLVASFSPDVIVTQHGCDTHAWDPLTHLSLTMRGIRAQVKMARRLADAYSQGRWVAVGGGGYALYRVVPRAWSMVWAEMTGQELPEMLPESWVERWRPIWLAVREDDEAAQSVMGKSSMPHDFPLTFMDRVEHFPAQPRRMSISSTNRHTAALVRHLVIPPSVRQAFPAGRHRSPLAGLFDLLHLNRDPTTSPSRSRSLETPRGPLLLRDFCPVSLVERLRPDPGLRTFARLPEREHQLLLDIARSPDCALTLAHTPLGAIVGQVTIAPADEWWEGIENLYEVAIEVSSDWRGAGIARNMLAFALELDTLEDMILFAIGLSWHWDTESLGISVYRYRELISRLFGSQGFIEYPTTEPNVSMEPSNVLLARIGKRVDKRTANQFLSRLLSSPNLARI</sequence>
<comment type="similarity">
    <text evidence="2">Belongs to the histone deacetylase family.</text>
</comment>
<dbReference type="Gene3D" id="3.40.630.30">
    <property type="match status" value="1"/>
</dbReference>
<dbReference type="GO" id="GO:0004407">
    <property type="term" value="F:histone deacetylase activity"/>
    <property type="evidence" value="ECO:0007669"/>
    <property type="project" value="TreeGrafter"/>
</dbReference>
<dbReference type="InterPro" id="IPR037138">
    <property type="entry name" value="His_deacetylse_dom_sf"/>
</dbReference>
<dbReference type="InterPro" id="IPR023696">
    <property type="entry name" value="Ureohydrolase_dom_sf"/>
</dbReference>
<protein>
    <recommendedName>
        <fullName evidence="3">Acetoin utilization protein AcuC</fullName>
    </recommendedName>
</protein>
<dbReference type="SUPFAM" id="SSF55729">
    <property type="entry name" value="Acyl-CoA N-acyltransferases (Nat)"/>
    <property type="match status" value="1"/>
</dbReference>
<reference evidence="6 7" key="1">
    <citation type="journal article" date="2011" name="Stand. Genomic Sci.">
        <title>Non-contiguous finished genome sequence and contextual data of the filamentous soil bacterium Ktedonobacter racemifer type strain (SOSP1-21).</title>
        <authorList>
            <person name="Chang Y.J."/>
            <person name="Land M."/>
            <person name="Hauser L."/>
            <person name="Chertkov O."/>
            <person name="Del Rio T.G."/>
            <person name="Nolan M."/>
            <person name="Copeland A."/>
            <person name="Tice H."/>
            <person name="Cheng J.F."/>
            <person name="Lucas S."/>
            <person name="Han C."/>
            <person name="Goodwin L."/>
            <person name="Pitluck S."/>
            <person name="Ivanova N."/>
            <person name="Ovchinikova G."/>
            <person name="Pati A."/>
            <person name="Chen A."/>
            <person name="Palaniappan K."/>
            <person name="Mavromatis K."/>
            <person name="Liolios K."/>
            <person name="Brettin T."/>
            <person name="Fiebig A."/>
            <person name="Rohde M."/>
            <person name="Abt B."/>
            <person name="Goker M."/>
            <person name="Detter J.C."/>
            <person name="Woyke T."/>
            <person name="Bristow J."/>
            <person name="Eisen J.A."/>
            <person name="Markowitz V."/>
            <person name="Hugenholtz P."/>
            <person name="Kyrpides N.C."/>
            <person name="Klenk H.P."/>
            <person name="Lapidus A."/>
        </authorList>
    </citation>
    <scope>NUCLEOTIDE SEQUENCE [LARGE SCALE GENOMIC DNA]</scope>
    <source>
        <strain evidence="7">DSM 44963</strain>
    </source>
</reference>
<dbReference type="EMBL" id="ADVG01000001">
    <property type="protein sequence ID" value="EFH88675.1"/>
    <property type="molecule type" value="Genomic_DNA"/>
</dbReference>
<dbReference type="PRINTS" id="PR01270">
    <property type="entry name" value="HDASUPER"/>
</dbReference>
<name>D6TFJ5_KTERA</name>
<dbReference type="RefSeq" id="WP_007904791.1">
    <property type="nucleotide sequence ID" value="NZ_ADVG01000001.1"/>
</dbReference>
<evidence type="ECO:0000256" key="3">
    <source>
        <dbReference type="ARBA" id="ARBA00020218"/>
    </source>
</evidence>
<dbReference type="AlphaFoldDB" id="D6TFJ5"/>
<comment type="pathway">
    <text evidence="1">Ketone degradation; acetoin degradation.</text>
</comment>
<dbReference type="InParanoid" id="D6TFJ5"/>
<comment type="caution">
    <text evidence="6">The sequence shown here is derived from an EMBL/GenBank/DDBJ whole genome shotgun (WGS) entry which is preliminary data.</text>
</comment>
<dbReference type="GO" id="GO:0040029">
    <property type="term" value="P:epigenetic regulation of gene expression"/>
    <property type="evidence" value="ECO:0007669"/>
    <property type="project" value="TreeGrafter"/>
</dbReference>
<keyword evidence="7" id="KW-1185">Reference proteome</keyword>